<name>A0A815SG94_9BILA</name>
<reference evidence="1" key="1">
    <citation type="submission" date="2021-02" db="EMBL/GenBank/DDBJ databases">
        <authorList>
            <person name="Nowell W R."/>
        </authorList>
    </citation>
    <scope>NUCLEOTIDE SEQUENCE</scope>
</reference>
<evidence type="ECO:0000313" key="1">
    <source>
        <dbReference type="EMBL" id="CAF1490874.1"/>
    </source>
</evidence>
<comment type="caution">
    <text evidence="1">The sequence shown here is derived from an EMBL/GenBank/DDBJ whole genome shotgun (WGS) entry which is preliminary data.</text>
</comment>
<accession>A0A815SG94</accession>
<evidence type="ECO:0008006" key="3">
    <source>
        <dbReference type="Google" id="ProtNLM"/>
    </source>
</evidence>
<dbReference type="Proteomes" id="UP000663864">
    <property type="component" value="Unassembled WGS sequence"/>
</dbReference>
<dbReference type="AlphaFoldDB" id="A0A815SG94"/>
<dbReference type="EMBL" id="CAJNOT010006506">
    <property type="protein sequence ID" value="CAF1490874.1"/>
    <property type="molecule type" value="Genomic_DNA"/>
</dbReference>
<organism evidence="1 2">
    <name type="scientific">Rotaria sordida</name>
    <dbReference type="NCBI Taxonomy" id="392033"/>
    <lineage>
        <taxon>Eukaryota</taxon>
        <taxon>Metazoa</taxon>
        <taxon>Spiralia</taxon>
        <taxon>Gnathifera</taxon>
        <taxon>Rotifera</taxon>
        <taxon>Eurotatoria</taxon>
        <taxon>Bdelloidea</taxon>
        <taxon>Philodinida</taxon>
        <taxon>Philodinidae</taxon>
        <taxon>Rotaria</taxon>
    </lineage>
</organism>
<evidence type="ECO:0000313" key="2">
    <source>
        <dbReference type="Proteomes" id="UP000663864"/>
    </source>
</evidence>
<proteinExistence type="predicted"/>
<gene>
    <name evidence="1" type="ORF">ZHD862_LOCUS36999</name>
</gene>
<sequence>MTCPSNTKNLVELLDLPDEIILAIMNKIKPRPMLLYSMIGIKNIRLEQLALEQCHSIDLTSDCFDSSYEMFIYEFISFTLPCIFNYIKSLTIDNVHVQHLGETRHKLFDWFFFKYGSTDNIQMKDEQFEAKDFNNSLFVVFLH</sequence>
<protein>
    <recommendedName>
        <fullName evidence="3">F-box domain-containing protein</fullName>
    </recommendedName>
</protein>